<dbReference type="Proteomes" id="UP000838412">
    <property type="component" value="Chromosome 4"/>
</dbReference>
<keyword evidence="1" id="KW-1133">Transmembrane helix</keyword>
<sequence length="296" mass="31699">MRTGFHRYILCCAPGPEYPFCTLSSTRRHVHSPVLVLSVLPACTVLGLTANEIAAFQARDVTESNTGKKGSVSVTQDGDVYVLTSNGIPDHYADNYPNSDNPNSLVEQSYTWRIPVTPTPAASPGCLPQGPIGMAVNGVPIFNPFNRQCEDAVENEVLDRCDGHPAPGGAYHYHHEANCLPDNAESDSGPSGIVGVSFDGNAIYGPRGENGTLLKHADLDPCHGITVNGTYRYHMTTDFPYFIGCYHGTLASNSGLRSGRCDCDVQQYLNGGVSMVTSLATVLTLGLSALLIIYLM</sequence>
<organism evidence="3 4">
    <name type="scientific">Branchiostoma lanceolatum</name>
    <name type="common">Common lancelet</name>
    <name type="synonym">Amphioxus lanceolatum</name>
    <dbReference type="NCBI Taxonomy" id="7740"/>
    <lineage>
        <taxon>Eukaryota</taxon>
        <taxon>Metazoa</taxon>
        <taxon>Chordata</taxon>
        <taxon>Cephalochordata</taxon>
        <taxon>Leptocardii</taxon>
        <taxon>Amphioxiformes</taxon>
        <taxon>Branchiostomatidae</taxon>
        <taxon>Branchiostoma</taxon>
    </lineage>
</organism>
<evidence type="ECO:0000256" key="1">
    <source>
        <dbReference type="SAM" id="Phobius"/>
    </source>
</evidence>
<dbReference type="EMBL" id="OV696689">
    <property type="protein sequence ID" value="CAH1263312.1"/>
    <property type="molecule type" value="Genomic_DNA"/>
</dbReference>
<keyword evidence="4" id="KW-1185">Reference proteome</keyword>
<evidence type="ECO:0000313" key="3">
    <source>
        <dbReference type="EMBL" id="CAH1263312.1"/>
    </source>
</evidence>
<keyword evidence="1" id="KW-0472">Membrane</keyword>
<keyword evidence="1" id="KW-0812">Transmembrane</keyword>
<reference evidence="3" key="1">
    <citation type="submission" date="2022-01" db="EMBL/GenBank/DDBJ databases">
        <authorList>
            <person name="Braso-Vives M."/>
        </authorList>
    </citation>
    <scope>NUCLEOTIDE SEQUENCE</scope>
</reference>
<evidence type="ECO:0000259" key="2">
    <source>
        <dbReference type="Pfam" id="PF14240"/>
    </source>
</evidence>
<feature type="transmembrane region" description="Helical" evidence="1">
    <location>
        <begin position="268"/>
        <end position="295"/>
    </location>
</feature>
<accession>A0A8J9ZWJ7</accession>
<dbReference type="InterPro" id="IPR025924">
    <property type="entry name" value="YHYH_dom"/>
</dbReference>
<feature type="domain" description="YHYH" evidence="2">
    <location>
        <begin position="111"/>
        <end position="208"/>
    </location>
</feature>
<dbReference type="PANTHER" id="PTHR30289">
    <property type="entry name" value="UNCHARACTERIZED PROTEIN YBCL-RELATED"/>
    <property type="match status" value="1"/>
</dbReference>
<gene>
    <name evidence="3" type="primary">Hypp2664</name>
    <name evidence="3" type="ORF">BLAG_LOCUS18037</name>
</gene>
<dbReference type="PANTHER" id="PTHR30289:SF8">
    <property type="entry name" value="YHYH DOMAIN-CONTAINING PROTEIN"/>
    <property type="match status" value="1"/>
</dbReference>
<proteinExistence type="predicted"/>
<name>A0A8J9ZWJ7_BRALA</name>
<dbReference type="OrthoDB" id="197925at2759"/>
<dbReference type="Pfam" id="PF14240">
    <property type="entry name" value="YHYH"/>
    <property type="match status" value="1"/>
</dbReference>
<evidence type="ECO:0000313" key="4">
    <source>
        <dbReference type="Proteomes" id="UP000838412"/>
    </source>
</evidence>
<protein>
    <submittedName>
        <fullName evidence="3">Hypp2664 protein</fullName>
    </submittedName>
</protein>
<dbReference type="AlphaFoldDB" id="A0A8J9ZWJ7"/>